<dbReference type="Pfam" id="PF14175">
    <property type="entry name" value="YaaC"/>
    <property type="match status" value="1"/>
</dbReference>
<gene>
    <name evidence="1" type="ORF">C7R54_19455</name>
</gene>
<dbReference type="RefSeq" id="WP_129152114.1">
    <property type="nucleotide sequence ID" value="NZ_JBHSDO010000017.1"/>
</dbReference>
<reference evidence="1 2" key="1">
    <citation type="journal article" date="2017" name="Int. J. Syst. Evol. Microbiol.">
        <title>Achromobacter aloeverae sp. nov., isolated from the root of Aloe vera (L.) Burm.f.</title>
        <authorList>
            <person name="Kuncharoen N."/>
            <person name="Muramatsu Y."/>
            <person name="Shibata C."/>
            <person name="Kamakura Y."/>
            <person name="Nakagawa Y."/>
            <person name="Tanasupawat S."/>
        </authorList>
    </citation>
    <scope>NUCLEOTIDE SEQUENCE [LARGE SCALE GENOMIC DNA]</scope>
    <source>
        <strain evidence="1 2">AVA-1</strain>
    </source>
</reference>
<sequence>MPTLRINNRDVKPHKATVSPNLGARTVLTNSHWEYVALWLRRAKKSNALFYWEQAHSFFTASQGMPVQSAPLLLYYTFMNATKALLSAKGVVFDEHHGVRAHNMRGSSRRIALSNEGVRIMQKGIAPALSQYLGELEASPHHSLEEIFFNLPCIHRTFCLSYANQRDLFVPLTDCEIRFDASTGAAYFSALLSKDFTGSAHMRRLPPSLIADPTVNDGRTIRSVATAIVTGIDASSAADKTAVAGLLRGLRPDINYLAGAQTLWYAKCVVPGPSRLKRSPLTLTLLAMHRLSEICRYRPIELASFLNGQKNWLLTEFVRMSPAQFLDELAAELTGQQFMFPNVRPSS</sequence>
<proteinExistence type="predicted"/>
<name>A0A4Q1HFQ3_9BURK</name>
<dbReference type="EMBL" id="PYAL01000006">
    <property type="protein sequence ID" value="RXN85945.1"/>
    <property type="molecule type" value="Genomic_DNA"/>
</dbReference>
<dbReference type="InterPro" id="IPR026988">
    <property type="entry name" value="YaaC-like"/>
</dbReference>
<comment type="caution">
    <text evidence="1">The sequence shown here is derived from an EMBL/GenBank/DDBJ whole genome shotgun (WGS) entry which is preliminary data.</text>
</comment>
<evidence type="ECO:0008006" key="3">
    <source>
        <dbReference type="Google" id="ProtNLM"/>
    </source>
</evidence>
<evidence type="ECO:0000313" key="2">
    <source>
        <dbReference type="Proteomes" id="UP000290849"/>
    </source>
</evidence>
<accession>A0A4Q1HFQ3</accession>
<dbReference type="AlphaFoldDB" id="A0A4Q1HFQ3"/>
<protein>
    <recommendedName>
        <fullName evidence="3">YaaC-like Protein</fullName>
    </recommendedName>
</protein>
<organism evidence="1 2">
    <name type="scientific">Achromobacter aloeverae</name>
    <dbReference type="NCBI Taxonomy" id="1750518"/>
    <lineage>
        <taxon>Bacteria</taxon>
        <taxon>Pseudomonadati</taxon>
        <taxon>Pseudomonadota</taxon>
        <taxon>Betaproteobacteria</taxon>
        <taxon>Burkholderiales</taxon>
        <taxon>Alcaligenaceae</taxon>
        <taxon>Achromobacter</taxon>
    </lineage>
</organism>
<keyword evidence="2" id="KW-1185">Reference proteome</keyword>
<evidence type="ECO:0000313" key="1">
    <source>
        <dbReference type="EMBL" id="RXN85945.1"/>
    </source>
</evidence>
<dbReference type="OrthoDB" id="7041536at2"/>
<dbReference type="Proteomes" id="UP000290849">
    <property type="component" value="Unassembled WGS sequence"/>
</dbReference>